<dbReference type="GO" id="GO:1902201">
    <property type="term" value="P:negative regulation of bacterial-type flagellum-dependent cell motility"/>
    <property type="evidence" value="ECO:0007669"/>
    <property type="project" value="TreeGrafter"/>
</dbReference>
<dbReference type="GO" id="GO:0043709">
    <property type="term" value="P:cell adhesion involved in single-species biofilm formation"/>
    <property type="evidence" value="ECO:0007669"/>
    <property type="project" value="TreeGrafter"/>
</dbReference>
<dbReference type="Proteomes" id="UP000182983">
    <property type="component" value="Unassembled WGS sequence"/>
</dbReference>
<keyword evidence="4" id="KW-1185">Reference proteome</keyword>
<dbReference type="NCBIfam" id="TIGR00254">
    <property type="entry name" value="GGDEF"/>
    <property type="match status" value="1"/>
</dbReference>
<proteinExistence type="predicted"/>
<evidence type="ECO:0000313" key="3">
    <source>
        <dbReference type="EMBL" id="SEH51374.1"/>
    </source>
</evidence>
<dbReference type="FunFam" id="3.30.70.270:FF:000001">
    <property type="entry name" value="Diguanylate cyclase domain protein"/>
    <property type="match status" value="1"/>
</dbReference>
<dbReference type="SMART" id="SM00267">
    <property type="entry name" value="GGDEF"/>
    <property type="match status" value="1"/>
</dbReference>
<evidence type="ECO:0000313" key="4">
    <source>
        <dbReference type="Proteomes" id="UP000182983"/>
    </source>
</evidence>
<protein>
    <recommendedName>
        <fullName evidence="1">diguanylate cyclase</fullName>
        <ecNumber evidence="1">2.7.7.65</ecNumber>
    </recommendedName>
</protein>
<dbReference type="GO" id="GO:0052621">
    <property type="term" value="F:diguanylate cyclase activity"/>
    <property type="evidence" value="ECO:0007669"/>
    <property type="project" value="UniProtKB-EC"/>
</dbReference>
<organism evidence="3 4">
    <name type="scientific">Magnetospirillum fulvum</name>
    <name type="common">Rhodospirillum fulvum</name>
    <dbReference type="NCBI Taxonomy" id="1082"/>
    <lineage>
        <taxon>Bacteria</taxon>
        <taxon>Pseudomonadati</taxon>
        <taxon>Pseudomonadota</taxon>
        <taxon>Alphaproteobacteria</taxon>
        <taxon>Rhodospirillales</taxon>
        <taxon>Rhodospirillaceae</taxon>
        <taxon>Magnetospirillum</taxon>
    </lineage>
</organism>
<dbReference type="InterPro" id="IPR029787">
    <property type="entry name" value="Nucleotide_cyclase"/>
</dbReference>
<dbReference type="PANTHER" id="PTHR45138:SF24">
    <property type="entry name" value="DIGUANYLATE CYCLASE DGCC-RELATED"/>
    <property type="match status" value="1"/>
</dbReference>
<dbReference type="OrthoDB" id="9812260at2"/>
<evidence type="ECO:0000259" key="2">
    <source>
        <dbReference type="PROSITE" id="PS50887"/>
    </source>
</evidence>
<dbReference type="InterPro" id="IPR050469">
    <property type="entry name" value="Diguanylate_Cyclase"/>
</dbReference>
<evidence type="ECO:0000256" key="1">
    <source>
        <dbReference type="ARBA" id="ARBA00012528"/>
    </source>
</evidence>
<dbReference type="RefSeq" id="WP_074769475.1">
    <property type="nucleotide sequence ID" value="NZ_FNWO01000012.1"/>
</dbReference>
<dbReference type="InterPro" id="IPR043128">
    <property type="entry name" value="Rev_trsase/Diguanyl_cyclase"/>
</dbReference>
<dbReference type="PROSITE" id="PS50887">
    <property type="entry name" value="GGDEF"/>
    <property type="match status" value="1"/>
</dbReference>
<dbReference type="GO" id="GO:0005886">
    <property type="term" value="C:plasma membrane"/>
    <property type="evidence" value="ECO:0007669"/>
    <property type="project" value="TreeGrafter"/>
</dbReference>
<accession>A0A1H6IQC9</accession>
<feature type="domain" description="GGDEF" evidence="2">
    <location>
        <begin position="222"/>
        <end position="362"/>
    </location>
</feature>
<reference evidence="4" key="1">
    <citation type="submission" date="2016-10" db="EMBL/GenBank/DDBJ databases">
        <authorList>
            <person name="Varghese N."/>
            <person name="Submissions S."/>
        </authorList>
    </citation>
    <scope>NUCLEOTIDE SEQUENCE [LARGE SCALE GENOMIC DNA]</scope>
    <source>
        <strain evidence="4">DSM 13234</strain>
    </source>
</reference>
<dbReference type="Pfam" id="PF00990">
    <property type="entry name" value="GGDEF"/>
    <property type="match status" value="1"/>
</dbReference>
<dbReference type="AlphaFoldDB" id="A0A1H6IQC9"/>
<name>A0A1H6IQC9_MAGFU</name>
<dbReference type="SUPFAM" id="SSF55073">
    <property type="entry name" value="Nucleotide cyclase"/>
    <property type="match status" value="1"/>
</dbReference>
<dbReference type="Gene3D" id="3.30.70.270">
    <property type="match status" value="1"/>
</dbReference>
<sequence length="363" mass="40263">MQALVAKVMDQRLIDLLALWRAAGPIDDPSDRFSAHADHLLVIDIDCAGNRYTHYGRAFVRHFGADLAGCVIDRLPADILPADRRGMLDFDYAYARRVKRPLWRSYTAMFDHDAHEETWQRLVLPAGGDRLVVGAYPVTVRHLADPGAELLRMVLDRVPVVLNDEDGIDDLALSLRAFCDHQIHLAELEWRATRDSLTGIANRAHFHHLAGMELDHARRMGRPFTVLALDLDYFKRINDRWGHATGDSALRAFVTACRQALREGDILGRIGGEEFAVALPGTGGEGARLIAERLRQQVEQVVLQAETGETARMTVSIGVASWVESAVAALAPDDIAVMLNRADGALYRAKDAGRNRVEVAPEE</sequence>
<dbReference type="PANTHER" id="PTHR45138">
    <property type="entry name" value="REGULATORY COMPONENTS OF SENSORY TRANSDUCTION SYSTEM"/>
    <property type="match status" value="1"/>
</dbReference>
<dbReference type="EMBL" id="FNWO01000012">
    <property type="protein sequence ID" value="SEH51374.1"/>
    <property type="molecule type" value="Genomic_DNA"/>
</dbReference>
<gene>
    <name evidence="3" type="ORF">SAMN04244559_02716</name>
</gene>
<dbReference type="EC" id="2.7.7.65" evidence="1"/>
<dbReference type="CDD" id="cd01949">
    <property type="entry name" value="GGDEF"/>
    <property type="match status" value="1"/>
</dbReference>
<dbReference type="InterPro" id="IPR000160">
    <property type="entry name" value="GGDEF_dom"/>
</dbReference>